<dbReference type="STRING" id="765257.A0A0C9ZGW8"/>
<sequence length="261" mass="29699">MDHDFRLVYFPVRARGEPVLLLLVDSGVPFELEEIPLVTWEQWKKTRQITNDKFPYSALPVLHARHTVTGNRPKEFVLAETSAILTYLDETLDPSGTTLERELPLEVRVCIQMVKEAALFAMVRVLGMSGSSEWLAPPQRTTIWGVVNRFLRDTENALSELEKSIRVVPLRTDRLTGMTAAAATTISLVTQVFPSTREMLGNDGEYKRCGKLWTAVLERPRIAAYWKENKIEAKPWSITKFGTAEWIARAAAFFDHPQQKL</sequence>
<reference evidence="3" key="2">
    <citation type="submission" date="2015-01" db="EMBL/GenBank/DDBJ databases">
        <title>Evolutionary Origins and Diversification of the Mycorrhizal Mutualists.</title>
        <authorList>
            <consortium name="DOE Joint Genome Institute"/>
            <consortium name="Mycorrhizal Genomics Consortium"/>
            <person name="Kohler A."/>
            <person name="Kuo A."/>
            <person name="Nagy L.G."/>
            <person name="Floudas D."/>
            <person name="Copeland A."/>
            <person name="Barry K.W."/>
            <person name="Cichocki N."/>
            <person name="Veneault-Fourrey C."/>
            <person name="LaButti K."/>
            <person name="Lindquist E.A."/>
            <person name="Lipzen A."/>
            <person name="Lundell T."/>
            <person name="Morin E."/>
            <person name="Murat C."/>
            <person name="Riley R."/>
            <person name="Ohm R."/>
            <person name="Sun H."/>
            <person name="Tunlid A."/>
            <person name="Henrissat B."/>
            <person name="Grigoriev I.V."/>
            <person name="Hibbett D.S."/>
            <person name="Martin F."/>
        </authorList>
    </citation>
    <scope>NUCLEOTIDE SEQUENCE [LARGE SCALE GENOMIC DNA]</scope>
    <source>
        <strain evidence="3">441</strain>
    </source>
</reference>
<dbReference type="InterPro" id="IPR004045">
    <property type="entry name" value="Glutathione_S-Trfase_N"/>
</dbReference>
<dbReference type="InterPro" id="IPR036249">
    <property type="entry name" value="Thioredoxin-like_sf"/>
</dbReference>
<gene>
    <name evidence="2" type="ORF">PISMIDRAFT_91353</name>
</gene>
<feature type="domain" description="GST N-terminal" evidence="1">
    <location>
        <begin position="3"/>
        <end position="96"/>
    </location>
</feature>
<evidence type="ECO:0000259" key="1">
    <source>
        <dbReference type="PROSITE" id="PS50404"/>
    </source>
</evidence>
<dbReference type="HOGENOM" id="CLU_967083_0_0_1"/>
<dbReference type="Proteomes" id="UP000054018">
    <property type="component" value="Unassembled WGS sequence"/>
</dbReference>
<dbReference type="Gene3D" id="1.20.1050.130">
    <property type="match status" value="1"/>
</dbReference>
<evidence type="ECO:0000313" key="3">
    <source>
        <dbReference type="Proteomes" id="UP000054018"/>
    </source>
</evidence>
<proteinExistence type="predicted"/>
<keyword evidence="3" id="KW-1185">Reference proteome</keyword>
<dbReference type="SUPFAM" id="SSF52833">
    <property type="entry name" value="Thioredoxin-like"/>
    <property type="match status" value="1"/>
</dbReference>
<organism evidence="2 3">
    <name type="scientific">Pisolithus microcarpus 441</name>
    <dbReference type="NCBI Taxonomy" id="765257"/>
    <lineage>
        <taxon>Eukaryota</taxon>
        <taxon>Fungi</taxon>
        <taxon>Dikarya</taxon>
        <taxon>Basidiomycota</taxon>
        <taxon>Agaricomycotina</taxon>
        <taxon>Agaricomycetes</taxon>
        <taxon>Agaricomycetidae</taxon>
        <taxon>Boletales</taxon>
        <taxon>Sclerodermatineae</taxon>
        <taxon>Pisolithaceae</taxon>
        <taxon>Pisolithus</taxon>
    </lineage>
</organism>
<dbReference type="PROSITE" id="PS50404">
    <property type="entry name" value="GST_NTER"/>
    <property type="match status" value="1"/>
</dbReference>
<evidence type="ECO:0000313" key="2">
    <source>
        <dbReference type="EMBL" id="KIK28466.1"/>
    </source>
</evidence>
<dbReference type="OrthoDB" id="414243at2759"/>
<dbReference type="EMBL" id="KN833692">
    <property type="protein sequence ID" value="KIK28466.1"/>
    <property type="molecule type" value="Genomic_DNA"/>
</dbReference>
<reference evidence="2 3" key="1">
    <citation type="submission" date="2014-04" db="EMBL/GenBank/DDBJ databases">
        <authorList>
            <consortium name="DOE Joint Genome Institute"/>
            <person name="Kuo A."/>
            <person name="Kohler A."/>
            <person name="Costa M.D."/>
            <person name="Nagy L.G."/>
            <person name="Floudas D."/>
            <person name="Copeland A."/>
            <person name="Barry K.W."/>
            <person name="Cichocki N."/>
            <person name="Veneault-Fourrey C."/>
            <person name="LaButti K."/>
            <person name="Lindquist E.A."/>
            <person name="Lipzen A."/>
            <person name="Lundell T."/>
            <person name="Morin E."/>
            <person name="Murat C."/>
            <person name="Sun H."/>
            <person name="Tunlid A."/>
            <person name="Henrissat B."/>
            <person name="Grigoriev I.V."/>
            <person name="Hibbett D.S."/>
            <person name="Martin F."/>
            <person name="Nordberg H.P."/>
            <person name="Cantor M.N."/>
            <person name="Hua S.X."/>
        </authorList>
    </citation>
    <scope>NUCLEOTIDE SEQUENCE [LARGE SCALE GENOMIC DNA]</scope>
    <source>
        <strain evidence="2 3">441</strain>
    </source>
</reference>
<protein>
    <recommendedName>
        <fullName evidence="1">GST N-terminal domain-containing protein</fullName>
    </recommendedName>
</protein>
<accession>A0A0C9ZGW8</accession>
<name>A0A0C9ZGW8_9AGAM</name>
<dbReference type="AlphaFoldDB" id="A0A0C9ZGW8"/>